<evidence type="ECO:0000256" key="1">
    <source>
        <dbReference type="SAM" id="SignalP"/>
    </source>
</evidence>
<organism evidence="2 3">
    <name type="scientific">Qipengyuania oceanensis</name>
    <dbReference type="NCBI Taxonomy" id="1463597"/>
    <lineage>
        <taxon>Bacteria</taxon>
        <taxon>Pseudomonadati</taxon>
        <taxon>Pseudomonadota</taxon>
        <taxon>Alphaproteobacteria</taxon>
        <taxon>Sphingomonadales</taxon>
        <taxon>Erythrobacteraceae</taxon>
        <taxon>Qipengyuania</taxon>
    </lineage>
</organism>
<name>A0A844YCD7_9SPHN</name>
<dbReference type="CDD" id="cd14789">
    <property type="entry name" value="Tiki"/>
    <property type="match status" value="1"/>
</dbReference>
<dbReference type="EMBL" id="WTYN01000001">
    <property type="protein sequence ID" value="MXO61647.1"/>
    <property type="molecule type" value="Genomic_DNA"/>
</dbReference>
<dbReference type="InterPro" id="IPR002816">
    <property type="entry name" value="TraB/PrgY/GumN_fam"/>
</dbReference>
<comment type="caution">
    <text evidence="2">The sequence shown here is derived from an EMBL/GenBank/DDBJ whole genome shotgun (WGS) entry which is preliminary data.</text>
</comment>
<gene>
    <name evidence="2" type="ORF">GRI48_01355</name>
</gene>
<feature type="signal peptide" evidence="1">
    <location>
        <begin position="1"/>
        <end position="24"/>
    </location>
</feature>
<dbReference type="Proteomes" id="UP000445582">
    <property type="component" value="Unassembled WGS sequence"/>
</dbReference>
<keyword evidence="1" id="KW-0732">Signal</keyword>
<sequence length="308" mass="33651">MKLKNTLATAASGFALLLSSPAFADHHQETAVAETAVVEAKVATPALWKVADEDTTIYLFGTVHALPEGLNWYTGPVETALTGSEELVTEIIADPGMASEMQALVMEKGMLPADQSLRGLLDADQAKRYEATMTKLGLPAAAFDRFEPWYASMMFSMLPLLQQGYSPEAGVEFSLAKSAGEAKKRGELETVEYQLSLFDNLPQEKQIEYMMETVDQVDEIKPLLDKMVGEWLEGDADGLAALMNESMDDPVLAETLLYQRNRAWAEWIDERLDAPGTIFIAVGAGHLAGEQSVQDALTARGIETTRVQ</sequence>
<proteinExistence type="predicted"/>
<dbReference type="InterPro" id="IPR047111">
    <property type="entry name" value="YbaP-like"/>
</dbReference>
<dbReference type="RefSeq" id="WP_160670306.1">
    <property type="nucleotide sequence ID" value="NZ_WTYN01000001.1"/>
</dbReference>
<protein>
    <submittedName>
        <fullName evidence="2">TraB/GumN family protein</fullName>
    </submittedName>
</protein>
<dbReference type="Pfam" id="PF01963">
    <property type="entry name" value="TraB_PrgY_gumN"/>
    <property type="match status" value="1"/>
</dbReference>
<accession>A0A844YCD7</accession>
<reference evidence="2 3" key="1">
    <citation type="submission" date="2019-12" db="EMBL/GenBank/DDBJ databases">
        <title>Genomic-based taxomic classification of the family Erythrobacteraceae.</title>
        <authorList>
            <person name="Xu L."/>
        </authorList>
    </citation>
    <scope>NUCLEOTIDE SEQUENCE [LARGE SCALE GENOMIC DNA]</scope>
    <source>
        <strain evidence="2 3">MCCC 1A09965</strain>
    </source>
</reference>
<keyword evidence="3" id="KW-1185">Reference proteome</keyword>
<feature type="chain" id="PRO_5032491414" evidence="1">
    <location>
        <begin position="25"/>
        <end position="308"/>
    </location>
</feature>
<evidence type="ECO:0000313" key="2">
    <source>
        <dbReference type="EMBL" id="MXO61647.1"/>
    </source>
</evidence>
<evidence type="ECO:0000313" key="3">
    <source>
        <dbReference type="Proteomes" id="UP000445582"/>
    </source>
</evidence>
<dbReference type="OrthoDB" id="9806326at2"/>
<dbReference type="AlphaFoldDB" id="A0A844YCD7"/>
<dbReference type="PANTHER" id="PTHR40590">
    <property type="entry name" value="CYTOPLASMIC PROTEIN-RELATED"/>
    <property type="match status" value="1"/>
</dbReference>
<dbReference type="PANTHER" id="PTHR40590:SF1">
    <property type="entry name" value="CYTOPLASMIC PROTEIN"/>
    <property type="match status" value="1"/>
</dbReference>